<evidence type="ECO:0000313" key="2">
    <source>
        <dbReference type="EMBL" id="KAK8874872.1"/>
    </source>
</evidence>
<feature type="compositionally biased region" description="Polar residues" evidence="1">
    <location>
        <begin position="23"/>
        <end position="38"/>
    </location>
</feature>
<name>A0ABR2JAN4_9PEZI</name>
<reference evidence="2 3" key="1">
    <citation type="journal article" date="2024" name="IMA Fungus">
        <title>Apiospora arundinis, a panoply of carbohydrate-active enzymes and secondary metabolites.</title>
        <authorList>
            <person name="Sorensen T."/>
            <person name="Petersen C."/>
            <person name="Muurmann A.T."/>
            <person name="Christiansen J.V."/>
            <person name="Brundto M.L."/>
            <person name="Overgaard C.K."/>
            <person name="Boysen A.T."/>
            <person name="Wollenberg R.D."/>
            <person name="Larsen T.O."/>
            <person name="Sorensen J.L."/>
            <person name="Nielsen K.L."/>
            <person name="Sondergaard T.E."/>
        </authorList>
    </citation>
    <scope>NUCLEOTIDE SEQUENCE [LARGE SCALE GENOMIC DNA]</scope>
    <source>
        <strain evidence="2 3">AAU 773</strain>
    </source>
</reference>
<sequence length="650" mass="74642">MRPTKRRRIGRRELESLGLPVNASGQPTAQYPSNSDSQAPRYPRKMTTRASVDSSVVHVPAPGARSTHAAPLRPRPTLAHLPPELLTMVAQYLDLKDRLNAVWALRSIFHSDRFSLLRMEGYDLTKPDMGGYHLIDFGGKTMIHLAIQQSAPLRLVQELIKVYDANGLNINGHLPDFRLPYYPFSQHRFTYWLDLLKKGRVDIVKTIIDHGDVDGLCDGVWQFWRQWNRANDRRRQRWEDTLCLLVRHRRAAELLTFWDFQDNQFRHRRSLIRNYKNLHLVVCDKEEGSILIQAAKTNLYKLSSAVIDEAVRLNDEVLDKFLVSYRQYVLAILDADDGGPDTQEGGLRILQHYFQALIRVENSYELTRHRKGKTSESLSSGDSHPEAIRAFMLYAVLAHGKSNNRILTWLLSQPNCPRRCKSSGNAHPFTALFHNGRYSCITIEGQSDWRGRLWGTNKQWNDSKKRAGYLKNLDTLLKSGCMSLHDPITHRPSPDDLTLDSRHLPVFYQNNRKDHPSPLSYAMDHFVSVEMVMSRQGRDPMLTDMSSLYIAFHLISKGADPRQVDPGVRQKVLEVYNMPEYRAGSYLDTADFAGTTAQELCLHPNKFIRMRSGWYPTRKFTIPIYLVAHNINVLTAGKAHFLRTSPNTYG</sequence>
<evidence type="ECO:0000313" key="3">
    <source>
        <dbReference type="Proteomes" id="UP001390339"/>
    </source>
</evidence>
<feature type="compositionally biased region" description="Basic residues" evidence="1">
    <location>
        <begin position="1"/>
        <end position="10"/>
    </location>
</feature>
<organism evidence="2 3">
    <name type="scientific">Apiospora arundinis</name>
    <dbReference type="NCBI Taxonomy" id="335852"/>
    <lineage>
        <taxon>Eukaryota</taxon>
        <taxon>Fungi</taxon>
        <taxon>Dikarya</taxon>
        <taxon>Ascomycota</taxon>
        <taxon>Pezizomycotina</taxon>
        <taxon>Sordariomycetes</taxon>
        <taxon>Xylariomycetidae</taxon>
        <taxon>Amphisphaeriales</taxon>
        <taxon>Apiosporaceae</taxon>
        <taxon>Apiospora</taxon>
    </lineage>
</organism>
<feature type="region of interest" description="Disordered" evidence="1">
    <location>
        <begin position="1"/>
        <end position="75"/>
    </location>
</feature>
<dbReference type="EMBL" id="JAPCWZ010000003">
    <property type="protein sequence ID" value="KAK8874872.1"/>
    <property type="molecule type" value="Genomic_DNA"/>
</dbReference>
<evidence type="ECO:0000256" key="1">
    <source>
        <dbReference type="SAM" id="MobiDB-lite"/>
    </source>
</evidence>
<proteinExistence type="predicted"/>
<dbReference type="Proteomes" id="UP001390339">
    <property type="component" value="Unassembled WGS sequence"/>
</dbReference>
<gene>
    <name evidence="2" type="ORF">PGQ11_005386</name>
</gene>
<comment type="caution">
    <text evidence="2">The sequence shown here is derived from an EMBL/GenBank/DDBJ whole genome shotgun (WGS) entry which is preliminary data.</text>
</comment>
<accession>A0ABR2JAN4</accession>
<protein>
    <submittedName>
        <fullName evidence="2">Uncharacterized protein</fullName>
    </submittedName>
</protein>
<keyword evidence="3" id="KW-1185">Reference proteome</keyword>